<name>A0A6C0CQY6_9ZZZZ</name>
<sequence length="196" mass="21765">MAGVLSLFFGVPQSKYAGMAILVSLAAVALSVLFGKERVPLSQKLIVVLLLVLLSLPAILVTLFQLTCLVTGAGFRNQRWWCSGYAWLISAVVILYSVLLVVMTVISFSADKQMQEIEKFYMTREGFQEMAEEYFEEHKEDEMEESDMMTPTMPVAPPMGDELELPEPEVAFTEETEPNNVAASVETFTSCGAPYQ</sequence>
<organism evidence="2">
    <name type="scientific">viral metagenome</name>
    <dbReference type="NCBI Taxonomy" id="1070528"/>
    <lineage>
        <taxon>unclassified sequences</taxon>
        <taxon>metagenomes</taxon>
        <taxon>organismal metagenomes</taxon>
    </lineage>
</organism>
<reference evidence="2" key="1">
    <citation type="journal article" date="2020" name="Nature">
        <title>Giant virus diversity and host interactions through global metagenomics.</title>
        <authorList>
            <person name="Schulz F."/>
            <person name="Roux S."/>
            <person name="Paez-Espino D."/>
            <person name="Jungbluth S."/>
            <person name="Walsh D.A."/>
            <person name="Denef V.J."/>
            <person name="McMahon K.D."/>
            <person name="Konstantinidis K.T."/>
            <person name="Eloe-Fadrosh E.A."/>
            <person name="Kyrpides N.C."/>
            <person name="Woyke T."/>
        </authorList>
    </citation>
    <scope>NUCLEOTIDE SEQUENCE</scope>
    <source>
        <strain evidence="2">GVMAG-M-3300021962-46</strain>
    </source>
</reference>
<feature type="transmembrane region" description="Helical" evidence="1">
    <location>
        <begin position="85"/>
        <end position="110"/>
    </location>
</feature>
<feature type="transmembrane region" description="Helical" evidence="1">
    <location>
        <begin position="46"/>
        <end position="73"/>
    </location>
</feature>
<proteinExistence type="predicted"/>
<keyword evidence="1" id="KW-1133">Transmembrane helix</keyword>
<keyword evidence="1" id="KW-0812">Transmembrane</keyword>
<accession>A0A6C0CQY6</accession>
<dbReference type="EMBL" id="MN739479">
    <property type="protein sequence ID" value="QHT06968.1"/>
    <property type="molecule type" value="Genomic_DNA"/>
</dbReference>
<keyword evidence="1" id="KW-0472">Membrane</keyword>
<evidence type="ECO:0000256" key="1">
    <source>
        <dbReference type="SAM" id="Phobius"/>
    </source>
</evidence>
<protein>
    <submittedName>
        <fullName evidence="2">Uncharacterized protein</fullName>
    </submittedName>
</protein>
<evidence type="ECO:0000313" key="2">
    <source>
        <dbReference type="EMBL" id="QHT06968.1"/>
    </source>
</evidence>
<feature type="transmembrane region" description="Helical" evidence="1">
    <location>
        <begin position="16"/>
        <end position="34"/>
    </location>
</feature>
<dbReference type="AlphaFoldDB" id="A0A6C0CQY6"/>